<sequence length="66" mass="7741">MKQPKRICIYPKDVSEILGKSIKHAERLLRTIRDALGKESHQYVSFKEFADYTGLDEGEIRERCGW</sequence>
<evidence type="ECO:0000313" key="1">
    <source>
        <dbReference type="EMBL" id="SEL41717.1"/>
    </source>
</evidence>
<reference evidence="2" key="1">
    <citation type="submission" date="2016-10" db="EMBL/GenBank/DDBJ databases">
        <authorList>
            <person name="Varghese N."/>
            <person name="Submissions S."/>
        </authorList>
    </citation>
    <scope>NUCLEOTIDE SEQUENCE [LARGE SCALE GENOMIC DNA]</scope>
    <source>
        <strain evidence="2">Jip14</strain>
    </source>
</reference>
<dbReference type="Proteomes" id="UP000198916">
    <property type="component" value="Unassembled WGS sequence"/>
</dbReference>
<name>A0A1H7Q336_9SPHI</name>
<gene>
    <name evidence="1" type="ORF">SAMN05421740_105120</name>
</gene>
<dbReference type="STRING" id="332977.SAMN05421740_105120"/>
<keyword evidence="2" id="KW-1185">Reference proteome</keyword>
<protein>
    <submittedName>
        <fullName evidence="1">Uncharacterized protein</fullName>
    </submittedName>
</protein>
<accession>A0A1H7Q336</accession>
<organism evidence="1 2">
    <name type="scientific">Parapedobacter koreensis</name>
    <dbReference type="NCBI Taxonomy" id="332977"/>
    <lineage>
        <taxon>Bacteria</taxon>
        <taxon>Pseudomonadati</taxon>
        <taxon>Bacteroidota</taxon>
        <taxon>Sphingobacteriia</taxon>
        <taxon>Sphingobacteriales</taxon>
        <taxon>Sphingobacteriaceae</taxon>
        <taxon>Parapedobacter</taxon>
    </lineage>
</organism>
<proteinExistence type="predicted"/>
<dbReference type="AlphaFoldDB" id="A0A1H7Q336"/>
<dbReference type="OrthoDB" id="711499at2"/>
<dbReference type="Gene3D" id="3.90.640.10">
    <property type="entry name" value="Actin, Chain A, domain 4"/>
    <property type="match status" value="1"/>
</dbReference>
<evidence type="ECO:0000313" key="2">
    <source>
        <dbReference type="Proteomes" id="UP000198916"/>
    </source>
</evidence>
<dbReference type="EMBL" id="FNZR01000005">
    <property type="protein sequence ID" value="SEL41717.1"/>
    <property type="molecule type" value="Genomic_DNA"/>
</dbReference>
<dbReference type="RefSeq" id="WP_090606201.1">
    <property type="nucleotide sequence ID" value="NZ_FNZR01000005.1"/>
</dbReference>